<keyword evidence="1" id="KW-0479">Metal-binding</keyword>
<dbReference type="Proteomes" id="UP001244552">
    <property type="component" value="Unassembled WGS sequence"/>
</dbReference>
<evidence type="ECO:0000313" key="4">
    <source>
        <dbReference type="EMBL" id="MDQ0531636.1"/>
    </source>
</evidence>
<feature type="domain" description="Threonyl/alanyl tRNA synthetase SAD" evidence="3">
    <location>
        <begin position="68"/>
        <end position="111"/>
    </location>
</feature>
<evidence type="ECO:0000256" key="2">
    <source>
        <dbReference type="ARBA" id="ARBA00022833"/>
    </source>
</evidence>
<dbReference type="RefSeq" id="WP_307353788.1">
    <property type="nucleotide sequence ID" value="NZ_JAGINO010000001.1"/>
</dbReference>
<accession>A0ABU0MDY6</accession>
<reference evidence="4 5" key="1">
    <citation type="submission" date="2023-07" db="EMBL/GenBank/DDBJ databases">
        <title>Genomic Encyclopedia of Type Strains, Phase IV (KMG-IV): sequencing the most valuable type-strain genomes for metagenomic binning, comparative biology and taxonomic classification.</title>
        <authorList>
            <person name="Goeker M."/>
        </authorList>
    </citation>
    <scope>NUCLEOTIDE SEQUENCE [LARGE SCALE GENOMIC DNA]</scope>
    <source>
        <strain evidence="4 5">DSM 19922</strain>
    </source>
</reference>
<evidence type="ECO:0000256" key="1">
    <source>
        <dbReference type="ARBA" id="ARBA00022723"/>
    </source>
</evidence>
<gene>
    <name evidence="4" type="ORF">QO018_000468</name>
</gene>
<evidence type="ECO:0000259" key="3">
    <source>
        <dbReference type="SMART" id="SM00863"/>
    </source>
</evidence>
<evidence type="ECO:0000313" key="5">
    <source>
        <dbReference type="Proteomes" id="UP001244552"/>
    </source>
</evidence>
<comment type="caution">
    <text evidence="4">The sequence shown here is derived from an EMBL/GenBank/DDBJ whole genome shotgun (WGS) entry which is preliminary data.</text>
</comment>
<dbReference type="InterPro" id="IPR012947">
    <property type="entry name" value="tRNA_SAD"/>
</dbReference>
<dbReference type="EMBL" id="JAUSVU010000001">
    <property type="protein sequence ID" value="MDQ0531636.1"/>
    <property type="molecule type" value="Genomic_DNA"/>
</dbReference>
<dbReference type="SMART" id="SM00863">
    <property type="entry name" value="tRNA_SAD"/>
    <property type="match status" value="1"/>
</dbReference>
<name>A0ABU0MDY6_9PROT</name>
<proteinExistence type="predicted"/>
<dbReference type="Pfam" id="PF07973">
    <property type="entry name" value="tRNA_SAD"/>
    <property type="match status" value="1"/>
</dbReference>
<protein>
    <submittedName>
        <fullName evidence="4">Ser-tRNA(Ala) deacylase AlaX</fullName>
    </submittedName>
</protein>
<dbReference type="InterPro" id="IPR018163">
    <property type="entry name" value="Thr/Ala-tRNA-synth_IIc_edit"/>
</dbReference>
<sequence length="116" mass="12833">MDGTFRLDFGLPASDVDRLRMLAGPINDVIRMDLPIGAFPMPWDEANAVPGLFRSKAVPPPRQADGNVRIVEIEDIDRQGCGGTHLKSTGEARPVRILKVDNKGRQNRRIKVGFNI</sequence>
<keyword evidence="2" id="KW-0862">Zinc</keyword>
<organism evidence="4 5">
    <name type="scientific">Azospirillum picis</name>
    <dbReference type="NCBI Taxonomy" id="488438"/>
    <lineage>
        <taxon>Bacteria</taxon>
        <taxon>Pseudomonadati</taxon>
        <taxon>Pseudomonadota</taxon>
        <taxon>Alphaproteobacteria</taxon>
        <taxon>Rhodospirillales</taxon>
        <taxon>Azospirillaceae</taxon>
        <taxon>Azospirillum</taxon>
    </lineage>
</organism>
<dbReference type="Gene3D" id="3.30.980.10">
    <property type="entry name" value="Threonyl-trna Synthetase, Chain A, domain 2"/>
    <property type="match status" value="1"/>
</dbReference>
<keyword evidence="5" id="KW-1185">Reference proteome</keyword>
<dbReference type="SUPFAM" id="SSF55186">
    <property type="entry name" value="ThrRS/AlaRS common domain"/>
    <property type="match status" value="1"/>
</dbReference>